<organism evidence="1 2">
    <name type="scientific">Panagrolaimus superbus</name>
    <dbReference type="NCBI Taxonomy" id="310955"/>
    <lineage>
        <taxon>Eukaryota</taxon>
        <taxon>Metazoa</taxon>
        <taxon>Ecdysozoa</taxon>
        <taxon>Nematoda</taxon>
        <taxon>Chromadorea</taxon>
        <taxon>Rhabditida</taxon>
        <taxon>Tylenchina</taxon>
        <taxon>Panagrolaimomorpha</taxon>
        <taxon>Panagrolaimoidea</taxon>
        <taxon>Panagrolaimidae</taxon>
        <taxon>Panagrolaimus</taxon>
    </lineage>
</organism>
<reference evidence="2" key="1">
    <citation type="submission" date="2022-11" db="UniProtKB">
        <authorList>
            <consortium name="WormBaseParasite"/>
        </authorList>
    </citation>
    <scope>IDENTIFICATION</scope>
</reference>
<dbReference type="Proteomes" id="UP000887577">
    <property type="component" value="Unplaced"/>
</dbReference>
<dbReference type="GO" id="GO:0003676">
    <property type="term" value="F:nucleic acid binding"/>
    <property type="evidence" value="ECO:0007669"/>
    <property type="project" value="InterPro"/>
</dbReference>
<dbReference type="InterPro" id="IPR036397">
    <property type="entry name" value="RNaseH_sf"/>
</dbReference>
<dbReference type="AlphaFoldDB" id="A0A914YGW9"/>
<dbReference type="Gene3D" id="3.30.420.10">
    <property type="entry name" value="Ribonuclease H-like superfamily/Ribonuclease H"/>
    <property type="match status" value="1"/>
</dbReference>
<protein>
    <submittedName>
        <fullName evidence="2">Tc1-like transposase DDE domain-containing protein</fullName>
    </submittedName>
</protein>
<evidence type="ECO:0000313" key="1">
    <source>
        <dbReference type="Proteomes" id="UP000887577"/>
    </source>
</evidence>
<keyword evidence="1" id="KW-1185">Reference proteome</keyword>
<proteinExistence type="predicted"/>
<evidence type="ECO:0000313" key="2">
    <source>
        <dbReference type="WBParaSite" id="PSU_v2.g18575.t1"/>
    </source>
</evidence>
<sequence length="72" mass="8389">MEWPSQSPDLNPIEHIWEDVGRLVGQRTHSNKADDLQREWQNIPQNVIDNLIDSMPRRCAAVLNARSYATKY</sequence>
<name>A0A914YGW9_9BILA</name>
<dbReference type="WBParaSite" id="PSU_v2.g18575.t1">
    <property type="protein sequence ID" value="PSU_v2.g18575.t1"/>
    <property type="gene ID" value="PSU_v2.g18575"/>
</dbReference>
<accession>A0A914YGW9</accession>